<evidence type="ECO:0000313" key="3">
    <source>
        <dbReference type="EMBL" id="MFC3105229.1"/>
    </source>
</evidence>
<comment type="caution">
    <text evidence="3">The sequence shown here is derived from an EMBL/GenBank/DDBJ whole genome shotgun (WGS) entry which is preliminary data.</text>
</comment>
<feature type="region of interest" description="Disordered" evidence="1">
    <location>
        <begin position="61"/>
        <end position="81"/>
    </location>
</feature>
<feature type="signal peptide" evidence="2">
    <location>
        <begin position="1"/>
        <end position="25"/>
    </location>
</feature>
<accession>A0ABV7ER98</accession>
<sequence>MFKNSLTVLALALLAGSGFATQAAAADDASTDLAARFAQLDSNGDGLLSRTEAEADSTLSDMYDSLDTSPTIEDSATNAKPGGITLDQFESGMEAAQSGGTVGPAASGGETFKVYPDGTHERVEGTGINPHRPASGAGSH</sequence>
<evidence type="ECO:0000256" key="2">
    <source>
        <dbReference type="SAM" id="SignalP"/>
    </source>
</evidence>
<feature type="chain" id="PRO_5047341810" description="EF-hand domain-containing protein" evidence="2">
    <location>
        <begin position="26"/>
        <end position="140"/>
    </location>
</feature>
<gene>
    <name evidence="3" type="ORF">ACFOSU_15205</name>
</gene>
<evidence type="ECO:0000256" key="1">
    <source>
        <dbReference type="SAM" id="MobiDB-lite"/>
    </source>
</evidence>
<protein>
    <recommendedName>
        <fullName evidence="5">EF-hand domain-containing protein</fullName>
    </recommendedName>
</protein>
<keyword evidence="4" id="KW-1185">Reference proteome</keyword>
<proteinExistence type="predicted"/>
<reference evidence="4" key="1">
    <citation type="journal article" date="2019" name="Int. J. Syst. Evol. Microbiol.">
        <title>The Global Catalogue of Microorganisms (GCM) 10K type strain sequencing project: providing services to taxonomists for standard genome sequencing and annotation.</title>
        <authorList>
            <consortium name="The Broad Institute Genomics Platform"/>
            <consortium name="The Broad Institute Genome Sequencing Center for Infectious Disease"/>
            <person name="Wu L."/>
            <person name="Ma J."/>
        </authorList>
    </citation>
    <scope>NUCLEOTIDE SEQUENCE [LARGE SCALE GENOMIC DNA]</scope>
    <source>
        <strain evidence="4">KCTC 52640</strain>
    </source>
</reference>
<dbReference type="EMBL" id="JBHRSS010000007">
    <property type="protein sequence ID" value="MFC3105229.1"/>
    <property type="molecule type" value="Genomic_DNA"/>
</dbReference>
<evidence type="ECO:0000313" key="4">
    <source>
        <dbReference type="Proteomes" id="UP001595462"/>
    </source>
</evidence>
<feature type="region of interest" description="Disordered" evidence="1">
    <location>
        <begin position="95"/>
        <end position="140"/>
    </location>
</feature>
<dbReference type="Proteomes" id="UP001595462">
    <property type="component" value="Unassembled WGS sequence"/>
</dbReference>
<keyword evidence="2" id="KW-0732">Signal</keyword>
<feature type="compositionally biased region" description="Polar residues" evidence="1">
    <location>
        <begin position="66"/>
        <end position="78"/>
    </location>
</feature>
<organism evidence="3 4">
    <name type="scientific">Salinisphaera aquimarina</name>
    <dbReference type="NCBI Taxonomy" id="2094031"/>
    <lineage>
        <taxon>Bacteria</taxon>
        <taxon>Pseudomonadati</taxon>
        <taxon>Pseudomonadota</taxon>
        <taxon>Gammaproteobacteria</taxon>
        <taxon>Salinisphaerales</taxon>
        <taxon>Salinisphaeraceae</taxon>
        <taxon>Salinisphaera</taxon>
    </lineage>
</organism>
<name>A0ABV7ER98_9GAMM</name>
<evidence type="ECO:0008006" key="5">
    <source>
        <dbReference type="Google" id="ProtNLM"/>
    </source>
</evidence>
<dbReference type="RefSeq" id="WP_380690789.1">
    <property type="nucleotide sequence ID" value="NZ_JBHRSS010000007.1"/>
</dbReference>